<feature type="transmembrane region" description="Helical" evidence="5">
    <location>
        <begin position="48"/>
        <end position="71"/>
    </location>
</feature>
<evidence type="ECO:0000256" key="1">
    <source>
        <dbReference type="ARBA" id="ARBA00004141"/>
    </source>
</evidence>
<protein>
    <submittedName>
        <fullName evidence="7">YIP1 family protein</fullName>
    </submittedName>
</protein>
<comment type="subcellular location">
    <subcellularLocation>
        <location evidence="1">Membrane</location>
        <topology evidence="1">Multi-pass membrane protein</topology>
    </subcellularLocation>
</comment>
<dbReference type="Pfam" id="PF04893">
    <property type="entry name" value="Yip1"/>
    <property type="match status" value="1"/>
</dbReference>
<name>A0A246K5N7_9SPHN</name>
<evidence type="ECO:0000313" key="7">
    <source>
        <dbReference type="EMBL" id="OWR01293.1"/>
    </source>
</evidence>
<sequence length="209" mass="21527">MNETPSSNPTPPVTPASGVIERAKNILLKPKETWAAIDTEPATVQSIYVPYVVLLAAIGPIAQLIGGQVFGYGAFGVTFRPSLGSALTSAVLSYGLALATIFVLALIIDALAPNFGGQKNQVQALKVAAYSATAGWLAGIFGLIPSLAILGILAGLYGLYLLYLGLPILMKVPEDKAAGYTIVVVIAAVVIFLIIGVIVASLAAPSAFM</sequence>
<dbReference type="AlphaFoldDB" id="A0A246K5N7"/>
<evidence type="ECO:0000256" key="4">
    <source>
        <dbReference type="ARBA" id="ARBA00023136"/>
    </source>
</evidence>
<evidence type="ECO:0000259" key="6">
    <source>
        <dbReference type="Pfam" id="PF04893"/>
    </source>
</evidence>
<feature type="transmembrane region" description="Helical" evidence="5">
    <location>
        <begin position="178"/>
        <end position="204"/>
    </location>
</feature>
<dbReference type="RefSeq" id="WP_088471103.1">
    <property type="nucleotide sequence ID" value="NZ_NISJ01000001.1"/>
</dbReference>
<evidence type="ECO:0000256" key="2">
    <source>
        <dbReference type="ARBA" id="ARBA00022692"/>
    </source>
</evidence>
<comment type="caution">
    <text evidence="7">The sequence shown here is derived from an EMBL/GenBank/DDBJ whole genome shotgun (WGS) entry which is preliminary data.</text>
</comment>
<dbReference type="EMBL" id="NISJ01000001">
    <property type="protein sequence ID" value="OWR01293.1"/>
    <property type="molecule type" value="Genomic_DNA"/>
</dbReference>
<dbReference type="GO" id="GO:0016020">
    <property type="term" value="C:membrane"/>
    <property type="evidence" value="ECO:0007669"/>
    <property type="project" value="UniProtKB-SubCell"/>
</dbReference>
<feature type="domain" description="Yip1" evidence="6">
    <location>
        <begin position="25"/>
        <end position="194"/>
    </location>
</feature>
<dbReference type="InterPro" id="IPR006977">
    <property type="entry name" value="Yip1_dom"/>
</dbReference>
<dbReference type="Proteomes" id="UP000197097">
    <property type="component" value="Unassembled WGS sequence"/>
</dbReference>
<feature type="transmembrane region" description="Helical" evidence="5">
    <location>
        <begin position="124"/>
        <end position="141"/>
    </location>
</feature>
<evidence type="ECO:0000256" key="5">
    <source>
        <dbReference type="SAM" id="Phobius"/>
    </source>
</evidence>
<accession>A0A246K5N7</accession>
<organism evidence="7 8">
    <name type="scientific">Sphingopyxis witflariensis</name>
    <dbReference type="NCBI Taxonomy" id="173675"/>
    <lineage>
        <taxon>Bacteria</taxon>
        <taxon>Pseudomonadati</taxon>
        <taxon>Pseudomonadota</taxon>
        <taxon>Alphaproteobacteria</taxon>
        <taxon>Sphingomonadales</taxon>
        <taxon>Sphingomonadaceae</taxon>
        <taxon>Sphingopyxis</taxon>
    </lineage>
</organism>
<evidence type="ECO:0000313" key="8">
    <source>
        <dbReference type="Proteomes" id="UP000197097"/>
    </source>
</evidence>
<feature type="transmembrane region" description="Helical" evidence="5">
    <location>
        <begin position="91"/>
        <end position="112"/>
    </location>
</feature>
<reference evidence="7 8" key="1">
    <citation type="journal article" date="2002" name="Int. J. Syst. Evol. Microbiol.">
        <title>Sphingopyxis witflariensis sp. nov., isolated from activated sludge.</title>
        <authorList>
            <person name="Kampfer P."/>
            <person name="Witzenberger R."/>
            <person name="Denner E.B."/>
            <person name="Busse H.J."/>
            <person name="Neef A."/>
        </authorList>
    </citation>
    <scope>NUCLEOTIDE SEQUENCE [LARGE SCALE GENOMIC DNA]</scope>
    <source>
        <strain evidence="7 8">DSM 14551</strain>
    </source>
</reference>
<keyword evidence="2 5" id="KW-0812">Transmembrane</keyword>
<dbReference type="OrthoDB" id="7423401at2"/>
<keyword evidence="4 5" id="KW-0472">Membrane</keyword>
<gene>
    <name evidence="7" type="ORF">CDQ91_02500</name>
</gene>
<keyword evidence="3 5" id="KW-1133">Transmembrane helix</keyword>
<evidence type="ECO:0000256" key="3">
    <source>
        <dbReference type="ARBA" id="ARBA00022989"/>
    </source>
</evidence>
<proteinExistence type="predicted"/>
<feature type="transmembrane region" description="Helical" evidence="5">
    <location>
        <begin position="147"/>
        <end position="166"/>
    </location>
</feature>
<keyword evidence="8" id="KW-1185">Reference proteome</keyword>